<sequence>MPAVVHRFEPVSCAPNELGPELPPRYGSITNQVFNEESLVRRGWSPDAAAAAIGVSGWGPNWFGKL</sequence>
<dbReference type="EMBL" id="CP053069">
    <property type="protein sequence ID" value="QJR10111.1"/>
    <property type="molecule type" value="Genomic_DNA"/>
</dbReference>
<name>A0A6M4GS79_9PROT</name>
<protein>
    <submittedName>
        <fullName evidence="1">Uncharacterized protein</fullName>
    </submittedName>
</protein>
<evidence type="ECO:0000313" key="1">
    <source>
        <dbReference type="EMBL" id="QJR10111.1"/>
    </source>
</evidence>
<dbReference type="RefSeq" id="WP_171090376.1">
    <property type="nucleotide sequence ID" value="NZ_CP053069.1"/>
</dbReference>
<dbReference type="Proteomes" id="UP000501534">
    <property type="component" value="Chromosome"/>
</dbReference>
<evidence type="ECO:0000313" key="2">
    <source>
        <dbReference type="Proteomes" id="UP000501534"/>
    </source>
</evidence>
<gene>
    <name evidence="1" type="ORF">DSM104443_01164</name>
</gene>
<organism evidence="1 2">
    <name type="scientific">Usitatibacter rugosus</name>
    <dbReference type="NCBI Taxonomy" id="2732067"/>
    <lineage>
        <taxon>Bacteria</taxon>
        <taxon>Pseudomonadati</taxon>
        <taxon>Pseudomonadota</taxon>
        <taxon>Betaproteobacteria</taxon>
        <taxon>Nitrosomonadales</taxon>
        <taxon>Usitatibacteraceae</taxon>
        <taxon>Usitatibacter</taxon>
    </lineage>
</organism>
<dbReference type="AlphaFoldDB" id="A0A6M4GS79"/>
<keyword evidence="2" id="KW-1185">Reference proteome</keyword>
<accession>A0A6M4GS79</accession>
<reference evidence="1 2" key="1">
    <citation type="submission" date="2020-04" db="EMBL/GenBank/DDBJ databases">
        <title>Usitatibacter rugosus gen. nov., sp. nov. and Usitatibacter palustris sp. nov., novel members of Usitatibacteraceae fam. nov. within the order Nitrosomonadales isolated from soil.</title>
        <authorList>
            <person name="Huber K.J."/>
            <person name="Neumann-Schaal M."/>
            <person name="Geppert A."/>
            <person name="Luckner M."/>
            <person name="Wanner G."/>
            <person name="Overmann J."/>
        </authorList>
    </citation>
    <scope>NUCLEOTIDE SEQUENCE [LARGE SCALE GENOMIC DNA]</scope>
    <source>
        <strain evidence="1 2">0125_3</strain>
    </source>
</reference>
<proteinExistence type="predicted"/>
<dbReference type="KEGG" id="uru:DSM104443_01164"/>